<evidence type="ECO:0000256" key="3">
    <source>
        <dbReference type="ARBA" id="ARBA00022989"/>
    </source>
</evidence>
<evidence type="ECO:0000256" key="2">
    <source>
        <dbReference type="ARBA" id="ARBA00022692"/>
    </source>
</evidence>
<keyword evidence="4 5" id="KW-0472">Membrane</keyword>
<dbReference type="EMBL" id="FOZN01000003">
    <property type="protein sequence ID" value="SFS15209.1"/>
    <property type="molecule type" value="Genomic_DNA"/>
</dbReference>
<dbReference type="Proteomes" id="UP000198506">
    <property type="component" value="Unassembled WGS sequence"/>
</dbReference>
<gene>
    <name evidence="7" type="ORF">SAMN04487783_1989</name>
</gene>
<comment type="subcellular location">
    <subcellularLocation>
        <location evidence="1">Membrane</location>
        <topology evidence="1">Multi-pass membrane protein</topology>
    </subcellularLocation>
</comment>
<sequence length="89" mass="9320">MQLRRVARSAIGVLLAGTIAVTFVAELLVGRDYGIAMIAITPLALLAVPLASPTAVEVLVVDRLVESLVGALVGILVGFATRRWAPREA</sequence>
<name>A0AA94HNH2_9MICO</name>
<organism evidence="7 8">
    <name type="scientific">Agrococcus baldri</name>
    <dbReference type="NCBI Taxonomy" id="153730"/>
    <lineage>
        <taxon>Bacteria</taxon>
        <taxon>Bacillati</taxon>
        <taxon>Actinomycetota</taxon>
        <taxon>Actinomycetes</taxon>
        <taxon>Micrococcales</taxon>
        <taxon>Microbacteriaceae</taxon>
        <taxon>Agrococcus</taxon>
    </lineage>
</organism>
<reference evidence="7 8" key="1">
    <citation type="submission" date="2016-10" db="EMBL/GenBank/DDBJ databases">
        <authorList>
            <person name="Varghese N."/>
            <person name="Submissions S."/>
        </authorList>
    </citation>
    <scope>NUCLEOTIDE SEQUENCE [LARGE SCALE GENOMIC DNA]</scope>
    <source>
        <strain evidence="7 8">IAM 15147</strain>
    </source>
</reference>
<proteinExistence type="predicted"/>
<evidence type="ECO:0000256" key="5">
    <source>
        <dbReference type="SAM" id="Phobius"/>
    </source>
</evidence>
<evidence type="ECO:0000313" key="7">
    <source>
        <dbReference type="EMBL" id="SFS15209.1"/>
    </source>
</evidence>
<comment type="caution">
    <text evidence="7">The sequence shown here is derived from an EMBL/GenBank/DDBJ whole genome shotgun (WGS) entry which is preliminary data.</text>
</comment>
<evidence type="ECO:0000256" key="1">
    <source>
        <dbReference type="ARBA" id="ARBA00004141"/>
    </source>
</evidence>
<dbReference type="Pfam" id="PF13515">
    <property type="entry name" value="FUSC_2"/>
    <property type="match status" value="1"/>
</dbReference>
<dbReference type="AlphaFoldDB" id="A0AA94HNH2"/>
<evidence type="ECO:0000313" key="8">
    <source>
        <dbReference type="Proteomes" id="UP000198506"/>
    </source>
</evidence>
<protein>
    <submittedName>
        <fullName evidence="7">Fusaric acid resistance protein-like</fullName>
    </submittedName>
</protein>
<keyword evidence="2 5" id="KW-0812">Transmembrane</keyword>
<dbReference type="RefSeq" id="WP_177220340.1">
    <property type="nucleotide sequence ID" value="NZ_FOZN01000003.1"/>
</dbReference>
<evidence type="ECO:0000259" key="6">
    <source>
        <dbReference type="Pfam" id="PF13515"/>
    </source>
</evidence>
<feature type="domain" description="Integral membrane bound transporter" evidence="6">
    <location>
        <begin position="13"/>
        <end position="77"/>
    </location>
</feature>
<dbReference type="GO" id="GO:0016020">
    <property type="term" value="C:membrane"/>
    <property type="evidence" value="ECO:0007669"/>
    <property type="project" value="UniProtKB-SubCell"/>
</dbReference>
<dbReference type="InterPro" id="IPR049453">
    <property type="entry name" value="Memb_transporter_dom"/>
</dbReference>
<feature type="transmembrane region" description="Helical" evidence="5">
    <location>
        <begin position="6"/>
        <end position="28"/>
    </location>
</feature>
<keyword evidence="8" id="KW-1185">Reference proteome</keyword>
<keyword evidence="3 5" id="KW-1133">Transmembrane helix</keyword>
<feature type="transmembrane region" description="Helical" evidence="5">
    <location>
        <begin position="64"/>
        <end position="81"/>
    </location>
</feature>
<accession>A0AA94HNH2</accession>
<evidence type="ECO:0000256" key="4">
    <source>
        <dbReference type="ARBA" id="ARBA00023136"/>
    </source>
</evidence>
<feature type="transmembrane region" description="Helical" evidence="5">
    <location>
        <begin position="35"/>
        <end position="52"/>
    </location>
</feature>